<dbReference type="AlphaFoldDB" id="A0A369J5H6"/>
<protein>
    <submittedName>
        <fullName evidence="2">Uncharacterized protein</fullName>
    </submittedName>
</protein>
<accession>A0A369J5H6</accession>
<dbReference type="InParanoid" id="A0A369J5H6"/>
<evidence type="ECO:0000256" key="1">
    <source>
        <dbReference type="SAM" id="MobiDB-lite"/>
    </source>
</evidence>
<evidence type="ECO:0000313" key="3">
    <source>
        <dbReference type="Proteomes" id="UP000076154"/>
    </source>
</evidence>
<name>A0A369J5H6_HYPMA</name>
<sequence length="64" mass="7303">MENQEKRETTQAVSARGRDGSMAGIEKVDDHRSVDGRRLYIIEEYGTEDDFAQNLHMVPFGTPF</sequence>
<comment type="caution">
    <text evidence="2">The sequence shown here is derived from an EMBL/GenBank/DDBJ whole genome shotgun (WGS) entry which is preliminary data.</text>
</comment>
<evidence type="ECO:0000313" key="2">
    <source>
        <dbReference type="EMBL" id="RDB17301.1"/>
    </source>
</evidence>
<dbReference type="Proteomes" id="UP000076154">
    <property type="component" value="Unassembled WGS sequence"/>
</dbReference>
<feature type="region of interest" description="Disordered" evidence="1">
    <location>
        <begin position="1"/>
        <end position="29"/>
    </location>
</feature>
<proteinExistence type="predicted"/>
<keyword evidence="3" id="KW-1185">Reference proteome</keyword>
<dbReference type="EMBL" id="LUEZ02000113">
    <property type="protein sequence ID" value="RDB17301.1"/>
    <property type="molecule type" value="Genomic_DNA"/>
</dbReference>
<reference evidence="2" key="1">
    <citation type="submission" date="2018-04" db="EMBL/GenBank/DDBJ databases">
        <title>Whole genome sequencing of Hypsizygus marmoreus.</title>
        <authorList>
            <person name="Choi I.-G."/>
            <person name="Min B."/>
            <person name="Kim J.-G."/>
            <person name="Kim S."/>
            <person name="Oh Y.-L."/>
            <person name="Kong W.-S."/>
            <person name="Park H."/>
            <person name="Jeong J."/>
            <person name="Song E.-S."/>
        </authorList>
    </citation>
    <scope>NUCLEOTIDE SEQUENCE [LARGE SCALE GENOMIC DNA]</scope>
    <source>
        <strain evidence="2">51987-8</strain>
    </source>
</reference>
<organism evidence="2 3">
    <name type="scientific">Hypsizygus marmoreus</name>
    <name type="common">White beech mushroom</name>
    <name type="synonym">Agaricus marmoreus</name>
    <dbReference type="NCBI Taxonomy" id="39966"/>
    <lineage>
        <taxon>Eukaryota</taxon>
        <taxon>Fungi</taxon>
        <taxon>Dikarya</taxon>
        <taxon>Basidiomycota</taxon>
        <taxon>Agaricomycotina</taxon>
        <taxon>Agaricomycetes</taxon>
        <taxon>Agaricomycetidae</taxon>
        <taxon>Agaricales</taxon>
        <taxon>Tricholomatineae</taxon>
        <taxon>Lyophyllaceae</taxon>
        <taxon>Hypsizygus</taxon>
    </lineage>
</organism>
<gene>
    <name evidence="2" type="ORF">Hypma_001917</name>
</gene>